<organism evidence="6 7">
    <name type="scientific">Terfezia boudieri ATCC MYA-4762</name>
    <dbReference type="NCBI Taxonomy" id="1051890"/>
    <lineage>
        <taxon>Eukaryota</taxon>
        <taxon>Fungi</taxon>
        <taxon>Dikarya</taxon>
        <taxon>Ascomycota</taxon>
        <taxon>Pezizomycotina</taxon>
        <taxon>Pezizomycetes</taxon>
        <taxon>Pezizales</taxon>
        <taxon>Pezizaceae</taxon>
        <taxon>Terfezia</taxon>
    </lineage>
</organism>
<dbReference type="GO" id="GO:0006513">
    <property type="term" value="P:protein monoubiquitination"/>
    <property type="evidence" value="ECO:0007669"/>
    <property type="project" value="InterPro"/>
</dbReference>
<dbReference type="PROSITE" id="PS00518">
    <property type="entry name" value="ZF_RING_1"/>
    <property type="match status" value="1"/>
</dbReference>
<dbReference type="GO" id="GO:0005634">
    <property type="term" value="C:nucleus"/>
    <property type="evidence" value="ECO:0007669"/>
    <property type="project" value="TreeGrafter"/>
</dbReference>
<evidence type="ECO:0000313" key="7">
    <source>
        <dbReference type="Proteomes" id="UP000267821"/>
    </source>
</evidence>
<dbReference type="SUPFAM" id="SSF57850">
    <property type="entry name" value="RING/U-box"/>
    <property type="match status" value="1"/>
</dbReference>
<keyword evidence="7" id="KW-1185">Reference proteome</keyword>
<evidence type="ECO:0000256" key="1">
    <source>
        <dbReference type="ARBA" id="ARBA00022723"/>
    </source>
</evidence>
<keyword evidence="1" id="KW-0479">Metal-binding</keyword>
<dbReference type="GO" id="GO:0097505">
    <property type="term" value="C:Rad6-Rad18 complex"/>
    <property type="evidence" value="ECO:0007669"/>
    <property type="project" value="TreeGrafter"/>
</dbReference>
<dbReference type="PANTHER" id="PTHR14134">
    <property type="entry name" value="E3 UBIQUITIN-PROTEIN LIGASE RAD18"/>
    <property type="match status" value="1"/>
</dbReference>
<protein>
    <recommendedName>
        <fullName evidence="5">RING-type domain-containing protein</fullName>
    </recommendedName>
</protein>
<keyword evidence="2 4" id="KW-0863">Zinc-finger</keyword>
<dbReference type="GO" id="GO:0008270">
    <property type="term" value="F:zinc ion binding"/>
    <property type="evidence" value="ECO:0007669"/>
    <property type="project" value="UniProtKB-KW"/>
</dbReference>
<gene>
    <name evidence="6" type="ORF">L211DRAFT_836970</name>
</gene>
<dbReference type="Pfam" id="PF13445">
    <property type="entry name" value="zf-RING_UBOX"/>
    <property type="match status" value="1"/>
</dbReference>
<dbReference type="STRING" id="1051890.A0A3N4LQD7"/>
<evidence type="ECO:0000256" key="2">
    <source>
        <dbReference type="ARBA" id="ARBA00022771"/>
    </source>
</evidence>
<proteinExistence type="predicted"/>
<name>A0A3N4LQD7_9PEZI</name>
<dbReference type="SMART" id="SM00184">
    <property type="entry name" value="RING"/>
    <property type="match status" value="1"/>
</dbReference>
<reference evidence="6 7" key="1">
    <citation type="journal article" date="2018" name="Nat. Ecol. Evol.">
        <title>Pezizomycetes genomes reveal the molecular basis of ectomycorrhizal truffle lifestyle.</title>
        <authorList>
            <person name="Murat C."/>
            <person name="Payen T."/>
            <person name="Noel B."/>
            <person name="Kuo A."/>
            <person name="Morin E."/>
            <person name="Chen J."/>
            <person name="Kohler A."/>
            <person name="Krizsan K."/>
            <person name="Balestrini R."/>
            <person name="Da Silva C."/>
            <person name="Montanini B."/>
            <person name="Hainaut M."/>
            <person name="Levati E."/>
            <person name="Barry K.W."/>
            <person name="Belfiori B."/>
            <person name="Cichocki N."/>
            <person name="Clum A."/>
            <person name="Dockter R.B."/>
            <person name="Fauchery L."/>
            <person name="Guy J."/>
            <person name="Iotti M."/>
            <person name="Le Tacon F."/>
            <person name="Lindquist E.A."/>
            <person name="Lipzen A."/>
            <person name="Malagnac F."/>
            <person name="Mello A."/>
            <person name="Molinier V."/>
            <person name="Miyauchi S."/>
            <person name="Poulain J."/>
            <person name="Riccioni C."/>
            <person name="Rubini A."/>
            <person name="Sitrit Y."/>
            <person name="Splivallo R."/>
            <person name="Traeger S."/>
            <person name="Wang M."/>
            <person name="Zifcakova L."/>
            <person name="Wipf D."/>
            <person name="Zambonelli A."/>
            <person name="Paolocci F."/>
            <person name="Nowrousian M."/>
            <person name="Ottonello S."/>
            <person name="Baldrian P."/>
            <person name="Spatafora J.W."/>
            <person name="Henrissat B."/>
            <person name="Nagy L.G."/>
            <person name="Aury J.M."/>
            <person name="Wincker P."/>
            <person name="Grigoriev I.V."/>
            <person name="Bonfante P."/>
            <person name="Martin F.M."/>
        </authorList>
    </citation>
    <scope>NUCLEOTIDE SEQUENCE [LARGE SCALE GENOMIC DNA]</scope>
    <source>
        <strain evidence="6 7">ATCC MYA-4762</strain>
    </source>
</reference>
<feature type="domain" description="RING-type" evidence="5">
    <location>
        <begin position="15"/>
        <end position="69"/>
    </location>
</feature>
<sequence>MIAKLHENLESYLTCPICLECFSSTPLTLNCLHNYCSTCLMEYLRVLDFSYPEFEEDITPPVPVCPSCRAPIHSVQANALLGNILSDYFAEYPEKLNPDIHSVDLTEATAVCNDLLEFYTRGMIIPTRGMGGLIVCMMQKVSQEQYERHRSEKRGAGMIWIPHRNASNNTSPGSANCPSVNISLTPEQTINERSEHPQNMSVHTNLQLPESMTPNGPVAGGYNYTSIRESFEGDATGAPAQATMLHTDGSRCAKFFVMQGFDLWLGGDESWSLEEVWGNWQTDSGSTLISDGQRAFHLS</sequence>
<dbReference type="PANTHER" id="PTHR14134:SF2">
    <property type="entry name" value="E3 UBIQUITIN-PROTEIN LIGASE RAD18"/>
    <property type="match status" value="1"/>
</dbReference>
<dbReference type="InParanoid" id="A0A3N4LQD7"/>
<dbReference type="GO" id="GO:0006301">
    <property type="term" value="P:DNA damage tolerance"/>
    <property type="evidence" value="ECO:0007669"/>
    <property type="project" value="InterPro"/>
</dbReference>
<dbReference type="Proteomes" id="UP000267821">
    <property type="component" value="Unassembled WGS sequence"/>
</dbReference>
<evidence type="ECO:0000256" key="3">
    <source>
        <dbReference type="ARBA" id="ARBA00022833"/>
    </source>
</evidence>
<dbReference type="InterPro" id="IPR027370">
    <property type="entry name" value="Znf-RING_euk"/>
</dbReference>
<dbReference type="InterPro" id="IPR017907">
    <property type="entry name" value="Znf_RING_CS"/>
</dbReference>
<keyword evidence="3" id="KW-0862">Zinc</keyword>
<accession>A0A3N4LQD7</accession>
<dbReference type="EMBL" id="ML121539">
    <property type="protein sequence ID" value="RPB25114.1"/>
    <property type="molecule type" value="Genomic_DNA"/>
</dbReference>
<dbReference type="InterPro" id="IPR039577">
    <property type="entry name" value="Rad18"/>
</dbReference>
<evidence type="ECO:0000259" key="5">
    <source>
        <dbReference type="PROSITE" id="PS50089"/>
    </source>
</evidence>
<evidence type="ECO:0000256" key="4">
    <source>
        <dbReference type="PROSITE-ProRule" id="PRU00175"/>
    </source>
</evidence>
<dbReference type="OrthoDB" id="5351233at2759"/>
<evidence type="ECO:0000313" key="6">
    <source>
        <dbReference type="EMBL" id="RPB25114.1"/>
    </source>
</evidence>
<dbReference type="PROSITE" id="PS50089">
    <property type="entry name" value="ZF_RING_2"/>
    <property type="match status" value="1"/>
</dbReference>
<dbReference type="GO" id="GO:0061630">
    <property type="term" value="F:ubiquitin protein ligase activity"/>
    <property type="evidence" value="ECO:0007669"/>
    <property type="project" value="InterPro"/>
</dbReference>
<dbReference type="Gene3D" id="3.30.40.10">
    <property type="entry name" value="Zinc/RING finger domain, C3HC4 (zinc finger)"/>
    <property type="match status" value="1"/>
</dbReference>
<dbReference type="InterPro" id="IPR013083">
    <property type="entry name" value="Znf_RING/FYVE/PHD"/>
</dbReference>
<dbReference type="AlphaFoldDB" id="A0A3N4LQD7"/>
<dbReference type="GO" id="GO:0003697">
    <property type="term" value="F:single-stranded DNA binding"/>
    <property type="evidence" value="ECO:0007669"/>
    <property type="project" value="InterPro"/>
</dbReference>
<dbReference type="InterPro" id="IPR001841">
    <property type="entry name" value="Znf_RING"/>
</dbReference>